<dbReference type="AlphaFoldDB" id="A0A6G0I075"/>
<gene>
    <name evidence="2" type="ORF">D5F01_LYC16171</name>
</gene>
<sequence>MAEAAQGAGPQSLRNPGLKEDPHDIDDGDSEKQAKPRIPHRIILYGEGLQSWSPAVHDYFMRYVDGREPSAVEEEIEEAMARNEYYYVPQLMGTQAVMILKHPTEVKKETDVLAWLTWWIHLMDRWREGRITALISPSKKYDPIIKMTAGILGTECVLEDPDHTRATSKSNSLTKQVALLHNRGALLRAMSKEDVRRSIPEDPPEESLASDQEGSTAGHQGSGADTEDPEINPPEEAESDAGPNPDEDLATVTEITSDEEEDRGVNHGLIPEENLNLPSTLTRDATQSIRRLLKKSEQQGKHLARQGELLRKMANYQPWPQTSAP</sequence>
<name>A0A6G0I075_LARCR</name>
<dbReference type="Proteomes" id="UP000424527">
    <property type="component" value="Unassembled WGS sequence"/>
</dbReference>
<accession>A0A6G0I075</accession>
<feature type="compositionally biased region" description="Acidic residues" evidence="1">
    <location>
        <begin position="225"/>
        <end position="249"/>
    </location>
</feature>
<protein>
    <submittedName>
        <fullName evidence="2">Uncharacterized protein</fullName>
    </submittedName>
</protein>
<feature type="region of interest" description="Disordered" evidence="1">
    <location>
        <begin position="191"/>
        <end position="276"/>
    </location>
</feature>
<evidence type="ECO:0000256" key="1">
    <source>
        <dbReference type="SAM" id="MobiDB-lite"/>
    </source>
</evidence>
<dbReference type="EMBL" id="REGW02000016">
    <property type="protein sequence ID" value="KAE8284737.1"/>
    <property type="molecule type" value="Genomic_DNA"/>
</dbReference>
<comment type="caution">
    <text evidence="2">The sequence shown here is derived from an EMBL/GenBank/DDBJ whole genome shotgun (WGS) entry which is preliminary data.</text>
</comment>
<feature type="compositionally biased region" description="Basic and acidic residues" evidence="1">
    <location>
        <begin position="191"/>
        <end position="200"/>
    </location>
</feature>
<evidence type="ECO:0000313" key="3">
    <source>
        <dbReference type="Proteomes" id="UP000424527"/>
    </source>
</evidence>
<feature type="compositionally biased region" description="Polar residues" evidence="1">
    <location>
        <begin position="209"/>
        <end position="219"/>
    </location>
</feature>
<organism evidence="2 3">
    <name type="scientific">Larimichthys crocea</name>
    <name type="common">Large yellow croaker</name>
    <name type="synonym">Pseudosciaena crocea</name>
    <dbReference type="NCBI Taxonomy" id="215358"/>
    <lineage>
        <taxon>Eukaryota</taxon>
        <taxon>Metazoa</taxon>
        <taxon>Chordata</taxon>
        <taxon>Craniata</taxon>
        <taxon>Vertebrata</taxon>
        <taxon>Euteleostomi</taxon>
        <taxon>Actinopterygii</taxon>
        <taxon>Neopterygii</taxon>
        <taxon>Teleostei</taxon>
        <taxon>Neoteleostei</taxon>
        <taxon>Acanthomorphata</taxon>
        <taxon>Eupercaria</taxon>
        <taxon>Sciaenidae</taxon>
        <taxon>Larimichthys</taxon>
    </lineage>
</organism>
<proteinExistence type="predicted"/>
<evidence type="ECO:0000313" key="2">
    <source>
        <dbReference type="EMBL" id="KAE8284737.1"/>
    </source>
</evidence>
<feature type="region of interest" description="Disordered" evidence="1">
    <location>
        <begin position="1"/>
        <end position="37"/>
    </location>
</feature>
<reference evidence="2 3" key="1">
    <citation type="submission" date="2019-07" db="EMBL/GenBank/DDBJ databases">
        <title>Chromosome genome assembly for large yellow croaker.</title>
        <authorList>
            <person name="Xiao S."/>
        </authorList>
    </citation>
    <scope>NUCLEOTIDE SEQUENCE [LARGE SCALE GENOMIC DNA]</scope>
    <source>
        <strain evidence="2">JMULYC20181020</strain>
        <tissue evidence="2">Muscle</tissue>
    </source>
</reference>
<keyword evidence="3" id="KW-1185">Reference proteome</keyword>